<evidence type="ECO:0000256" key="3">
    <source>
        <dbReference type="ARBA" id="ARBA00022741"/>
    </source>
</evidence>
<dbReference type="FunFam" id="2.60.120.430:FF:000007">
    <property type="entry name" value="FERONIA receptor-like kinase"/>
    <property type="match status" value="1"/>
</dbReference>
<proteinExistence type="predicted"/>
<dbReference type="GO" id="GO:0005524">
    <property type="term" value="F:ATP binding"/>
    <property type="evidence" value="ECO:0007669"/>
    <property type="project" value="UniProtKB-KW"/>
</dbReference>
<dbReference type="GO" id="GO:0004714">
    <property type="term" value="F:transmembrane receptor protein tyrosine kinase activity"/>
    <property type="evidence" value="ECO:0007669"/>
    <property type="project" value="InterPro"/>
</dbReference>
<keyword evidence="2" id="KW-0808">Transferase</keyword>
<dbReference type="Proteomes" id="UP001141806">
    <property type="component" value="Unassembled WGS sequence"/>
</dbReference>
<evidence type="ECO:0000259" key="7">
    <source>
        <dbReference type="Pfam" id="PF12819"/>
    </source>
</evidence>
<evidence type="ECO:0000256" key="6">
    <source>
        <dbReference type="SAM" id="Phobius"/>
    </source>
</evidence>
<evidence type="ECO:0000256" key="4">
    <source>
        <dbReference type="ARBA" id="ARBA00022840"/>
    </source>
</evidence>
<feature type="transmembrane region" description="Helical" evidence="6">
    <location>
        <begin position="342"/>
        <end position="364"/>
    </location>
</feature>
<dbReference type="PANTHER" id="PTHR34590:SF5">
    <property type="entry name" value="OS04G0586500 PROTEIN"/>
    <property type="match status" value="1"/>
</dbReference>
<comment type="subcellular location">
    <subcellularLocation>
        <location evidence="1">Membrane</location>
        <topology evidence="1">Single-pass type I membrane protein</topology>
    </subcellularLocation>
</comment>
<keyword evidence="6" id="KW-1133">Transmembrane helix</keyword>
<dbReference type="InterPro" id="IPR024788">
    <property type="entry name" value="Malectin-like_Carb-bd_dom"/>
</dbReference>
<evidence type="ECO:0000313" key="8">
    <source>
        <dbReference type="EMBL" id="KAJ4966331.1"/>
    </source>
</evidence>
<keyword evidence="9" id="KW-1185">Reference proteome</keyword>
<keyword evidence="6" id="KW-0812">Transmembrane</keyword>
<evidence type="ECO:0000313" key="9">
    <source>
        <dbReference type="Proteomes" id="UP001141806"/>
    </source>
</evidence>
<dbReference type="OrthoDB" id="1903759at2759"/>
<keyword evidence="3" id="KW-0547">Nucleotide-binding</keyword>
<dbReference type="AlphaFoldDB" id="A0A9Q0K9J4"/>
<reference evidence="8" key="1">
    <citation type="journal article" date="2023" name="Plant J.">
        <title>The genome of the king protea, Protea cynaroides.</title>
        <authorList>
            <person name="Chang J."/>
            <person name="Duong T.A."/>
            <person name="Schoeman C."/>
            <person name="Ma X."/>
            <person name="Roodt D."/>
            <person name="Barker N."/>
            <person name="Li Z."/>
            <person name="Van de Peer Y."/>
            <person name="Mizrachi E."/>
        </authorList>
    </citation>
    <scope>NUCLEOTIDE SEQUENCE</scope>
    <source>
        <tissue evidence="8">Young leaves</tissue>
    </source>
</reference>
<organism evidence="8 9">
    <name type="scientific">Protea cynaroides</name>
    <dbReference type="NCBI Taxonomy" id="273540"/>
    <lineage>
        <taxon>Eukaryota</taxon>
        <taxon>Viridiplantae</taxon>
        <taxon>Streptophyta</taxon>
        <taxon>Embryophyta</taxon>
        <taxon>Tracheophyta</taxon>
        <taxon>Spermatophyta</taxon>
        <taxon>Magnoliopsida</taxon>
        <taxon>Proteales</taxon>
        <taxon>Proteaceae</taxon>
        <taxon>Protea</taxon>
    </lineage>
</organism>
<keyword evidence="6" id="KW-0472">Membrane</keyword>
<evidence type="ECO:0000256" key="2">
    <source>
        <dbReference type="ARBA" id="ARBA00022679"/>
    </source>
</evidence>
<feature type="domain" description="Malectin-like" evidence="7">
    <location>
        <begin position="56"/>
        <end position="302"/>
    </location>
</feature>
<keyword evidence="4" id="KW-0067">ATP-binding</keyword>
<sequence>MTGRRPFVIGFKRSRQFLPVRVRAEKQNSHGARVAKMMVWDGAYITAQALTQAYILREFSLSASPSGRLNITFLPSSIHNGSYAFINGIEVIPTPDLFTPATMVGFTDQLVDVESSAFQTMFRLNVGGQYIPPNNDSGLSRTWFDDSPYMFGAAVGVQAAADKNIKIQFPTETPAYIAPMDVYSTYKSMGPDSKINQNYNLTWVFPADANFTYIVRLHFCELQMTKINQRVFDIYINNQTAQAAADVIAWAGSKGVPVYKDYAIQVEDLPGDEEITVALHPSVSVKPEFYDGILNGLEIFKMSDNAGNLAGPNPVPSPLMIKVETFREPVRDTSKFNQKAQVIGGAAGGAAAFGLMAAICIAAYQRKRRESGGDSSISGWLPLYGNSQTCSKSTISGKSCASSHLSTMAASLCRHFSLSEIKHGTKNFDESQENPNGVKMEDMDDRRTNSLSPVFEHEADMGIHGAEIESIEENSSVVFSQLTHPQGR</sequence>
<name>A0A9Q0K9J4_9MAGN</name>
<dbReference type="Pfam" id="PF12819">
    <property type="entry name" value="Malectin_like"/>
    <property type="match status" value="1"/>
</dbReference>
<evidence type="ECO:0000256" key="5">
    <source>
        <dbReference type="ARBA" id="ARBA00023180"/>
    </source>
</evidence>
<evidence type="ECO:0000256" key="1">
    <source>
        <dbReference type="ARBA" id="ARBA00004479"/>
    </source>
</evidence>
<dbReference type="GO" id="GO:0016020">
    <property type="term" value="C:membrane"/>
    <property type="evidence" value="ECO:0007669"/>
    <property type="project" value="UniProtKB-SubCell"/>
</dbReference>
<dbReference type="PANTHER" id="PTHR34590">
    <property type="entry name" value="OS03G0124300 PROTEIN-RELATED"/>
    <property type="match status" value="1"/>
</dbReference>
<gene>
    <name evidence="8" type="ORF">NE237_018180</name>
</gene>
<accession>A0A9Q0K9J4</accession>
<dbReference type="EMBL" id="JAMYWD010000007">
    <property type="protein sequence ID" value="KAJ4966331.1"/>
    <property type="molecule type" value="Genomic_DNA"/>
</dbReference>
<dbReference type="InterPro" id="IPR045272">
    <property type="entry name" value="ANXUR1/2-like"/>
</dbReference>
<dbReference type="Gene3D" id="2.60.120.430">
    <property type="entry name" value="Galactose-binding lectin"/>
    <property type="match status" value="1"/>
</dbReference>
<comment type="caution">
    <text evidence="8">The sequence shown here is derived from an EMBL/GenBank/DDBJ whole genome shotgun (WGS) entry which is preliminary data.</text>
</comment>
<protein>
    <recommendedName>
        <fullName evidence="7">Malectin-like domain-containing protein</fullName>
    </recommendedName>
</protein>
<keyword evidence="5" id="KW-0325">Glycoprotein</keyword>